<evidence type="ECO:0000256" key="4">
    <source>
        <dbReference type="ARBA" id="ARBA00008954"/>
    </source>
</evidence>
<dbReference type="InterPro" id="IPR050103">
    <property type="entry name" value="Class-III_PLP-dep_AT"/>
</dbReference>
<organism evidence="17 18">
    <name type="scientific">Marinococcus halophilus</name>
    <dbReference type="NCBI Taxonomy" id="1371"/>
    <lineage>
        <taxon>Bacteria</taxon>
        <taxon>Bacillati</taxon>
        <taxon>Bacillota</taxon>
        <taxon>Bacilli</taxon>
        <taxon>Bacillales</taxon>
        <taxon>Bacillaceae</taxon>
        <taxon>Marinococcus</taxon>
    </lineage>
</organism>
<evidence type="ECO:0000256" key="1">
    <source>
        <dbReference type="ARBA" id="ARBA00001750"/>
    </source>
</evidence>
<dbReference type="FunFam" id="3.40.640.10:FF:000013">
    <property type="entry name" value="4-aminobutyrate aminotransferase"/>
    <property type="match status" value="1"/>
</dbReference>
<dbReference type="PROSITE" id="PS00600">
    <property type="entry name" value="AA_TRANSFER_CLASS_3"/>
    <property type="match status" value="1"/>
</dbReference>
<dbReference type="InterPro" id="IPR049704">
    <property type="entry name" value="Aminotrans_3_PPA_site"/>
</dbReference>
<evidence type="ECO:0000256" key="10">
    <source>
        <dbReference type="ARBA" id="ARBA00029760"/>
    </source>
</evidence>
<evidence type="ECO:0000256" key="2">
    <source>
        <dbReference type="ARBA" id="ARBA00001933"/>
    </source>
</evidence>
<evidence type="ECO:0000256" key="12">
    <source>
        <dbReference type="ARBA" id="ARBA00030857"/>
    </source>
</evidence>
<protein>
    <recommendedName>
        <fullName evidence="12">(S)-3-amino-2-methylpropionate transaminase</fullName>
        <ecNumber evidence="6">2.6.1.19</ecNumber>
        <ecNumber evidence="5">2.6.1.22</ecNumber>
    </recommendedName>
    <alternativeName>
        <fullName evidence="13">GABA aminotransferase</fullName>
    </alternativeName>
    <alternativeName>
        <fullName evidence="11">Gamma-amino-N-butyrate transaminase</fullName>
    </alternativeName>
    <alternativeName>
        <fullName evidence="15">Glutamate:succinic semialdehyde transaminase</fullName>
    </alternativeName>
    <alternativeName>
        <fullName evidence="10">L-AIBAT</fullName>
    </alternativeName>
</protein>
<comment type="similarity">
    <text evidence="4 16">Belongs to the class-III pyridoxal-phosphate-dependent aminotransferase family.</text>
</comment>
<evidence type="ECO:0000256" key="16">
    <source>
        <dbReference type="RuleBase" id="RU003560"/>
    </source>
</evidence>
<dbReference type="SUPFAM" id="SSF53383">
    <property type="entry name" value="PLP-dependent transferases"/>
    <property type="match status" value="1"/>
</dbReference>
<dbReference type="GO" id="GO:0034386">
    <property type="term" value="F:4-aminobutyrate:2-oxoglutarate transaminase activity"/>
    <property type="evidence" value="ECO:0007669"/>
    <property type="project" value="UniProtKB-EC"/>
</dbReference>
<dbReference type="PIRSF" id="PIRSF000521">
    <property type="entry name" value="Transaminase_4ab_Lys_Orn"/>
    <property type="match status" value="1"/>
</dbReference>
<dbReference type="Gene3D" id="3.40.640.10">
    <property type="entry name" value="Type I PLP-dependent aspartate aminotransferase-like (Major domain)"/>
    <property type="match status" value="1"/>
</dbReference>
<dbReference type="InterPro" id="IPR015424">
    <property type="entry name" value="PyrdxlP-dep_Trfase"/>
</dbReference>
<evidence type="ECO:0000256" key="14">
    <source>
        <dbReference type="ARBA" id="ARBA00048021"/>
    </source>
</evidence>
<dbReference type="GO" id="GO:0047298">
    <property type="term" value="F:(S)-3-amino-2-methylpropionate transaminase activity"/>
    <property type="evidence" value="ECO:0007669"/>
    <property type="project" value="UniProtKB-EC"/>
</dbReference>
<dbReference type="CDD" id="cd00610">
    <property type="entry name" value="OAT_like"/>
    <property type="match status" value="1"/>
</dbReference>
<dbReference type="EC" id="2.6.1.19" evidence="6"/>
<dbReference type="RefSeq" id="WP_094908604.1">
    <property type="nucleotide sequence ID" value="NZ_BJUN01000010.1"/>
</dbReference>
<evidence type="ECO:0000256" key="3">
    <source>
        <dbReference type="ARBA" id="ARBA00005176"/>
    </source>
</evidence>
<reference evidence="17 18" key="1">
    <citation type="submission" date="2019-07" db="EMBL/GenBank/DDBJ databases">
        <title>Whole genome shotgun sequence of Marinococcus halophilus NBRC 102359.</title>
        <authorList>
            <person name="Hosoyama A."/>
            <person name="Uohara A."/>
            <person name="Ohji S."/>
            <person name="Ichikawa N."/>
        </authorList>
    </citation>
    <scope>NUCLEOTIDE SEQUENCE [LARGE SCALE GENOMIC DNA]</scope>
    <source>
        <strain evidence="17 18">NBRC 102359</strain>
    </source>
</reference>
<comment type="cofactor">
    <cofactor evidence="2">
        <name>pyridoxal 5'-phosphate</name>
        <dbReference type="ChEBI" id="CHEBI:597326"/>
    </cofactor>
</comment>
<evidence type="ECO:0000256" key="11">
    <source>
        <dbReference type="ARBA" id="ARBA00030204"/>
    </source>
</evidence>
<comment type="caution">
    <text evidence="17">The sequence shown here is derived from an EMBL/GenBank/DDBJ whole genome shotgun (WGS) entry which is preliminary data.</text>
</comment>
<dbReference type="OrthoDB" id="9807885at2"/>
<dbReference type="InterPro" id="IPR015422">
    <property type="entry name" value="PyrdxlP-dep_Trfase_small"/>
</dbReference>
<evidence type="ECO:0000256" key="7">
    <source>
        <dbReference type="ARBA" id="ARBA00022576"/>
    </source>
</evidence>
<sequence>MKALHQTWQEKRDQYVPKSIGNGNRSIAASGQGATIIDENGAEFIDFAGAIGTMNVGHSHPKVVEAAKKQMDKITHPGFNVIMYDSYIELAARLSNLAPGAEAKKTALFNSGAEAVENAVKIARKATGRSGVLTFERGFHGRTNMTMAMTAKVKPYKHKFGPFSPEVYHAPYPYMFRRPASMTEREYEQHVIEELDLFLKTEVAPDELACIVMEPVQGEGGFIVPPASFVRYVAELCRDHGILFVSDEIQAGFARTGKWFAIEHFGVEPDLITVSKSLAAGFPLSGVIGKAEVMDAAGPGEIGGTYCGNPVACEAALAVINIIESERLNERAEWLGAKWEQYAGEWEKSYSWIRGHRRLGAMAAFEIVKADGLTPDPEKTARVTKKANEHGLLLLSAGVHGNVIRFLAPIVITEVELSKGVEKLEFVLKEIEGEVI</sequence>
<comment type="catalytic activity">
    <reaction evidence="14">
        <text>4-aminobutanoate + 2-oxoglutarate = succinate semialdehyde + L-glutamate</text>
        <dbReference type="Rhea" id="RHEA:23352"/>
        <dbReference type="ChEBI" id="CHEBI:16810"/>
        <dbReference type="ChEBI" id="CHEBI:29985"/>
        <dbReference type="ChEBI" id="CHEBI:57706"/>
        <dbReference type="ChEBI" id="CHEBI:59888"/>
        <dbReference type="EC" id="2.6.1.19"/>
    </reaction>
</comment>
<keyword evidence="9 16" id="KW-0663">Pyridoxal phosphate</keyword>
<keyword evidence="8 17" id="KW-0808">Transferase</keyword>
<evidence type="ECO:0000256" key="9">
    <source>
        <dbReference type="ARBA" id="ARBA00022898"/>
    </source>
</evidence>
<dbReference type="EMBL" id="BJUN01000010">
    <property type="protein sequence ID" value="GEK59045.1"/>
    <property type="molecule type" value="Genomic_DNA"/>
</dbReference>
<dbReference type="PANTHER" id="PTHR11986:SF58">
    <property type="entry name" value="LEUCINE_METHIONINE RACEMASE"/>
    <property type="match status" value="1"/>
</dbReference>
<dbReference type="Gene3D" id="3.90.1150.10">
    <property type="entry name" value="Aspartate Aminotransferase, domain 1"/>
    <property type="match status" value="1"/>
</dbReference>
<dbReference type="PANTHER" id="PTHR11986">
    <property type="entry name" value="AMINOTRANSFERASE CLASS III"/>
    <property type="match status" value="1"/>
</dbReference>
<evidence type="ECO:0000256" key="8">
    <source>
        <dbReference type="ARBA" id="ARBA00022679"/>
    </source>
</evidence>
<accession>A0A510Y6R7</accession>
<dbReference type="GO" id="GO:0009448">
    <property type="term" value="P:gamma-aminobutyric acid metabolic process"/>
    <property type="evidence" value="ECO:0007669"/>
    <property type="project" value="InterPro"/>
</dbReference>
<evidence type="ECO:0000256" key="6">
    <source>
        <dbReference type="ARBA" id="ARBA00012912"/>
    </source>
</evidence>
<comment type="catalytic activity">
    <reaction evidence="1">
        <text>(S)-3-amino-2-methylpropanoate + 2-oxoglutarate = 2-methyl-3-oxopropanoate + L-glutamate</text>
        <dbReference type="Rhea" id="RHEA:13993"/>
        <dbReference type="ChEBI" id="CHEBI:16810"/>
        <dbReference type="ChEBI" id="CHEBI:29985"/>
        <dbReference type="ChEBI" id="CHEBI:57700"/>
        <dbReference type="ChEBI" id="CHEBI:58655"/>
        <dbReference type="EC" id="2.6.1.22"/>
    </reaction>
</comment>
<dbReference type="GO" id="GO:0042802">
    <property type="term" value="F:identical protein binding"/>
    <property type="evidence" value="ECO:0007669"/>
    <property type="project" value="TreeGrafter"/>
</dbReference>
<dbReference type="Proteomes" id="UP000321051">
    <property type="component" value="Unassembled WGS sequence"/>
</dbReference>
<dbReference type="GO" id="GO:0030170">
    <property type="term" value="F:pyridoxal phosphate binding"/>
    <property type="evidence" value="ECO:0007669"/>
    <property type="project" value="InterPro"/>
</dbReference>
<evidence type="ECO:0000256" key="13">
    <source>
        <dbReference type="ARBA" id="ARBA00031787"/>
    </source>
</evidence>
<evidence type="ECO:0000313" key="18">
    <source>
        <dbReference type="Proteomes" id="UP000321051"/>
    </source>
</evidence>
<dbReference type="STRING" id="1371.GCA_900166605_01654"/>
<gene>
    <name evidence="17" type="primary">gabT</name>
    <name evidence="17" type="ORF">MHA01_19500</name>
</gene>
<dbReference type="NCBIfam" id="TIGR00700">
    <property type="entry name" value="GABAtrnsam"/>
    <property type="match status" value="1"/>
</dbReference>
<evidence type="ECO:0000313" key="17">
    <source>
        <dbReference type="EMBL" id="GEK59045.1"/>
    </source>
</evidence>
<name>A0A510Y6R7_MARHA</name>
<dbReference type="EC" id="2.6.1.22" evidence="5"/>
<evidence type="ECO:0000256" key="5">
    <source>
        <dbReference type="ARBA" id="ARBA00012876"/>
    </source>
</evidence>
<dbReference type="AlphaFoldDB" id="A0A510Y6R7"/>
<comment type="pathway">
    <text evidence="3">Amino-acid degradation; 4-aminobutanoate degradation.</text>
</comment>
<dbReference type="Pfam" id="PF00202">
    <property type="entry name" value="Aminotran_3"/>
    <property type="match status" value="1"/>
</dbReference>
<keyword evidence="7 17" id="KW-0032">Aminotransferase</keyword>
<dbReference type="InterPro" id="IPR004632">
    <property type="entry name" value="4NH2But_aminotransferase_bac"/>
</dbReference>
<proteinExistence type="inferred from homology"/>
<keyword evidence="18" id="KW-1185">Reference proteome</keyword>
<dbReference type="InterPro" id="IPR005814">
    <property type="entry name" value="Aminotrans_3"/>
</dbReference>
<evidence type="ECO:0000256" key="15">
    <source>
        <dbReference type="ARBA" id="ARBA00050054"/>
    </source>
</evidence>
<dbReference type="InterPro" id="IPR015421">
    <property type="entry name" value="PyrdxlP-dep_Trfase_major"/>
</dbReference>